<evidence type="ECO:0000256" key="1">
    <source>
        <dbReference type="SAM" id="MobiDB-lite"/>
    </source>
</evidence>
<comment type="caution">
    <text evidence="2">The sequence shown here is derived from an EMBL/GenBank/DDBJ whole genome shotgun (WGS) entry which is preliminary data.</text>
</comment>
<reference evidence="2 3" key="1">
    <citation type="journal article" date="2023" name="bioRxiv">
        <title>Conserved and derived expression patterns and positive selection on dental genes reveal complex evolutionary context of ever-growing rodent molars.</title>
        <authorList>
            <person name="Calamari Z.T."/>
            <person name="Song A."/>
            <person name="Cohen E."/>
            <person name="Akter M."/>
            <person name="Roy R.D."/>
            <person name="Hallikas O."/>
            <person name="Christensen M.M."/>
            <person name="Li P."/>
            <person name="Marangoni P."/>
            <person name="Jernvall J."/>
            <person name="Klein O.D."/>
        </authorList>
    </citation>
    <scope>NUCLEOTIDE SEQUENCE [LARGE SCALE GENOMIC DNA]</scope>
    <source>
        <strain evidence="2">V071</strain>
    </source>
</reference>
<feature type="region of interest" description="Disordered" evidence="1">
    <location>
        <begin position="143"/>
        <end position="170"/>
    </location>
</feature>
<dbReference type="Proteomes" id="UP001488838">
    <property type="component" value="Unassembled WGS sequence"/>
</dbReference>
<feature type="region of interest" description="Disordered" evidence="1">
    <location>
        <begin position="31"/>
        <end position="54"/>
    </location>
</feature>
<name>A0AAW0JRM0_MYOGA</name>
<protein>
    <submittedName>
        <fullName evidence="2">Uncharacterized protein</fullName>
    </submittedName>
</protein>
<sequence length="204" mass="22835">QARESEKRVDINSFEHVHELVRRSLVGLRRSSLAANPSEERDSEDKTKCTEDPHDCLQSSVNIRELLEGEITEGDVKEKDTEKRNYLKTYIFNIQRRAKHSTALNPATAPSSATCSPNSTRLVVIGAMFSACSVRGAERTPDRFTWKDPGTRLPEETARSTDRHLQRKGLEKGPRFLSAINFPNELGSIGMGLNLEGSLLRPTT</sequence>
<accession>A0AAW0JRM0</accession>
<gene>
    <name evidence="2" type="ORF">U0070_013324</name>
</gene>
<feature type="non-terminal residue" evidence="2">
    <location>
        <position position="1"/>
    </location>
</feature>
<evidence type="ECO:0000313" key="3">
    <source>
        <dbReference type="Proteomes" id="UP001488838"/>
    </source>
</evidence>
<dbReference type="AlphaFoldDB" id="A0AAW0JRM0"/>
<evidence type="ECO:0000313" key="2">
    <source>
        <dbReference type="EMBL" id="KAK7829638.1"/>
    </source>
</evidence>
<dbReference type="EMBL" id="JBBHLL010000020">
    <property type="protein sequence ID" value="KAK7829638.1"/>
    <property type="molecule type" value="Genomic_DNA"/>
</dbReference>
<proteinExistence type="predicted"/>
<organism evidence="2 3">
    <name type="scientific">Myodes glareolus</name>
    <name type="common">Bank vole</name>
    <name type="synonym">Clethrionomys glareolus</name>
    <dbReference type="NCBI Taxonomy" id="447135"/>
    <lineage>
        <taxon>Eukaryota</taxon>
        <taxon>Metazoa</taxon>
        <taxon>Chordata</taxon>
        <taxon>Craniata</taxon>
        <taxon>Vertebrata</taxon>
        <taxon>Euteleostomi</taxon>
        <taxon>Mammalia</taxon>
        <taxon>Eutheria</taxon>
        <taxon>Euarchontoglires</taxon>
        <taxon>Glires</taxon>
        <taxon>Rodentia</taxon>
        <taxon>Myomorpha</taxon>
        <taxon>Muroidea</taxon>
        <taxon>Cricetidae</taxon>
        <taxon>Arvicolinae</taxon>
        <taxon>Myodes</taxon>
    </lineage>
</organism>
<keyword evidence="3" id="KW-1185">Reference proteome</keyword>
<feature type="compositionally biased region" description="Basic and acidic residues" evidence="1">
    <location>
        <begin position="38"/>
        <end position="54"/>
    </location>
</feature>